<feature type="domain" description="EF-hand" evidence="10">
    <location>
        <begin position="156"/>
        <end position="191"/>
    </location>
</feature>
<dbReference type="Proteomes" id="UP001642484">
    <property type="component" value="Unassembled WGS sequence"/>
</dbReference>
<dbReference type="CDD" id="cd15898">
    <property type="entry name" value="EFh_PI-PLC"/>
    <property type="match status" value="1"/>
</dbReference>
<dbReference type="Gene3D" id="3.30.160.60">
    <property type="entry name" value="Classic Zinc Finger"/>
    <property type="match status" value="1"/>
</dbReference>
<reference evidence="12 13" key="1">
    <citation type="submission" date="2024-02" db="EMBL/GenBank/DDBJ databases">
        <authorList>
            <person name="Chen Y."/>
            <person name="Shah S."/>
            <person name="Dougan E. K."/>
            <person name="Thang M."/>
            <person name="Chan C."/>
        </authorList>
    </citation>
    <scope>NUCLEOTIDE SEQUENCE [LARGE SCALE GENOMIC DNA]</scope>
</reference>
<feature type="compositionally biased region" description="Basic and acidic residues" evidence="9">
    <location>
        <begin position="1296"/>
        <end position="1309"/>
    </location>
</feature>
<dbReference type="PROSITE" id="PS50222">
    <property type="entry name" value="EF_HAND_2"/>
    <property type="match status" value="4"/>
</dbReference>
<dbReference type="Gene3D" id="1.25.40.20">
    <property type="entry name" value="Ankyrin repeat-containing domain"/>
    <property type="match status" value="1"/>
</dbReference>
<feature type="repeat" description="ANK" evidence="7">
    <location>
        <begin position="642"/>
        <end position="674"/>
    </location>
</feature>
<dbReference type="InterPro" id="IPR002110">
    <property type="entry name" value="Ankyrin_rpt"/>
</dbReference>
<feature type="repeat" description="ANK" evidence="7">
    <location>
        <begin position="675"/>
        <end position="707"/>
    </location>
</feature>
<keyword evidence="6 7" id="KW-0040">ANK repeat</keyword>
<evidence type="ECO:0000256" key="9">
    <source>
        <dbReference type="SAM" id="MobiDB-lite"/>
    </source>
</evidence>
<dbReference type="PROSITE" id="PS50088">
    <property type="entry name" value="ANK_REPEAT"/>
    <property type="match status" value="3"/>
</dbReference>
<dbReference type="PROSITE" id="PS00018">
    <property type="entry name" value="EF_HAND_1"/>
    <property type="match status" value="3"/>
</dbReference>
<keyword evidence="5" id="KW-0106">Calcium</keyword>
<keyword evidence="1" id="KW-0479">Metal-binding</keyword>
<keyword evidence="3 8" id="KW-0863">Zinc-finger</keyword>
<feature type="region of interest" description="Disordered" evidence="9">
    <location>
        <begin position="1391"/>
        <end position="1482"/>
    </location>
</feature>
<dbReference type="InterPro" id="IPR018247">
    <property type="entry name" value="EF_Hand_1_Ca_BS"/>
</dbReference>
<sequence length="1698" mass="187389">MGERCALSEKEDPLVHPDQNHLNTHKTCADLRACRICPERQGRPLLADEVLQLLEGHPTLSLAFLEHLVARKEAEPRHCAQLGLAYVAKVEEDESVAFMGEAKLLMSKSERLREVCLSQARKRELQALFHSADKDDSGLLSFTEMSLVLREGNPELTDKELALLFREIDTNGDLTVDFKEFAKYLNSMSAGKLQKSKSREQVTAERCKEEFFKVDENSDGKLSREEMAELLRKGNPEITEDELTLLFDTMDQDGNGSLDFEEFVDYITGFQRPKPEKVSDFIPWVETVPLPEAYERRSSTLPRGDERGLFLHQLFALAKLIKEVLEKCPLQSDSASGPSRVAEGGDCLTWITIDMYQCSKHFLQPLTIRFQCSFVELIAEKPQVSMLKFHQEQRETGGETAWWMDAFARSLHGEEVTNFPMPQDFEQSPFCKVLISKSCKGTVVLLDGKGRATGRSWCLLELALSLDMQLDKSTTHLTDIVAWNEPLKKAAMLADTGDGTSEEVLREPFGAIFPMDLSLKGYRTAVQKSEATLEADRKRILHFLASTPADSWDRLKPPTDSVAYTAVNGRLQHRFIAGAMAAAAMMNDEKTLRKIASEHPEFQESCTAYGFRPLHAAAMKGSLHTLKVLISLNCDLNAPSADGRTPLFVAAREGHDATVTHLLKAKADVHQTSMSGHTALHASIEGGHITISGSLLDFKADPNFSAAPTETPLILAARNDQAATCGLLLDYKADPLKESLEGQKPYEVVQSSQKLVDTLKEAAKEASKGRTARRRPSVQEARIVNGLSQFCSKEVKASRQVPFLEEAEGEPTAELLPRLEALELHEELVVLCSREKRHYEALRILALDLNDLGRAEIYCRLLMRREAQESTQAQWRAAAQIRHESQETLLADMFTDPSIVLSLAGCRGRAIGERGSDGAHTSTDAFAEDPAAVPSRSRSIAGFPERLEAHETAAEKPESYKKVSVEYRDAVLALLMGYAGHRDVPPNEVLGLLPSHWTLEGVAEYLSQCARICLHQQRASMLEENLSSMAYLKTFSAWAKERMRKVNITVDRCCPVCNKRFVDKDNVGKAFVAYPNETCVHFTCKEHPSICPKTGKNFSDNLSVYCPLATGQPKALLLEADRADEEVETEPESEDRAHQDVVPRALPDGRMACEFCGRKFIPSSYQRHQPICQKVFGGSRPQFLPSYGVSKVERASPGRTSPRCKAASKAKSGPASPRPGLAAAVHQPAPPAQQRSDRSSQASTAGAAGVGAGTEQPNLQDKEQRVMQVMNEQMEELRSLRKQVGEEPQPSLQALRRKDVPPRGGREVSEADPAEPGPRPQERAFRRVHREDRPLPEPKKLEDPGPSCPSSPSLVSAAETQLVPCEDCGRRFNPASLEKHRPICRKVFGTRQSAEKAAAEKPVPKAVATVRAKEVEKSEAPKPMRREVPPTSSTPNSGSGGTPARPSEVEPKSSSKGAAVSPPRSRDARDTRPEPSDWQPCMHCGKSFRPAGMERHVKVCQNIMQNDAKRHSRELRLKAQASDRAPEKMLSKASAELKAPKAAELPTEVPDSVPMIFGGPGGCEPGSPLWSLEGPAPEALTPSRQDVDQWEKEVEEAIHAMSEPGTSAPATTPTAPTAPPPPDINALTFVSTLPLPAGTFQEPPAGHTLEDSVEDAHSNGRKTWCFPMTNGENSKLLTTSSWFHWFQLSSFSYLVISE</sequence>
<feature type="region of interest" description="Disordered" evidence="9">
    <location>
        <begin position="1602"/>
        <end position="1622"/>
    </location>
</feature>
<evidence type="ECO:0000256" key="1">
    <source>
        <dbReference type="ARBA" id="ARBA00022723"/>
    </source>
</evidence>
<feature type="domain" description="EF-hand" evidence="10">
    <location>
        <begin position="238"/>
        <end position="273"/>
    </location>
</feature>
<dbReference type="PANTHER" id="PTHR24171">
    <property type="entry name" value="ANKYRIN REPEAT DOMAIN-CONTAINING PROTEIN 39-RELATED"/>
    <property type="match status" value="1"/>
</dbReference>
<evidence type="ECO:0000256" key="2">
    <source>
        <dbReference type="ARBA" id="ARBA00022737"/>
    </source>
</evidence>
<protein>
    <recommendedName>
        <fullName evidence="14">Calmodulin</fullName>
    </recommendedName>
</protein>
<evidence type="ECO:0000259" key="10">
    <source>
        <dbReference type="PROSITE" id="PS50222"/>
    </source>
</evidence>
<feature type="region of interest" description="Disordered" evidence="9">
    <location>
        <begin position="1281"/>
        <end position="1359"/>
    </location>
</feature>
<evidence type="ECO:0000256" key="3">
    <source>
        <dbReference type="ARBA" id="ARBA00022771"/>
    </source>
</evidence>
<evidence type="ECO:0000259" key="11">
    <source>
        <dbReference type="PROSITE" id="PS52027"/>
    </source>
</evidence>
<evidence type="ECO:0000313" key="12">
    <source>
        <dbReference type="EMBL" id="CAK8989834.1"/>
    </source>
</evidence>
<feature type="domain" description="EF-hand" evidence="10">
    <location>
        <begin position="202"/>
        <end position="237"/>
    </location>
</feature>
<dbReference type="Pfam" id="PF12796">
    <property type="entry name" value="Ank_2"/>
    <property type="match status" value="1"/>
</dbReference>
<dbReference type="InterPro" id="IPR002048">
    <property type="entry name" value="EF_hand_dom"/>
</dbReference>
<dbReference type="EMBL" id="CAXAMN010000647">
    <property type="protein sequence ID" value="CAK8989834.1"/>
    <property type="molecule type" value="Genomic_DNA"/>
</dbReference>
<keyword evidence="13" id="KW-1185">Reference proteome</keyword>
<keyword evidence="2" id="KW-0677">Repeat</keyword>
<evidence type="ECO:0000256" key="7">
    <source>
        <dbReference type="PROSITE-ProRule" id="PRU00023"/>
    </source>
</evidence>
<evidence type="ECO:0000313" key="13">
    <source>
        <dbReference type="Proteomes" id="UP001642484"/>
    </source>
</evidence>
<keyword evidence="4" id="KW-0862">Zinc</keyword>
<dbReference type="PROSITE" id="PS50297">
    <property type="entry name" value="ANK_REP_REGION"/>
    <property type="match status" value="2"/>
</dbReference>
<proteinExistence type="predicted"/>
<dbReference type="InterPro" id="IPR019453">
    <property type="entry name" value="VPS39/TGFA1_Znf"/>
</dbReference>
<feature type="domain" description="C2HC/C3H-type" evidence="11">
    <location>
        <begin position="1361"/>
        <end position="1390"/>
    </location>
</feature>
<dbReference type="InterPro" id="IPR011992">
    <property type="entry name" value="EF-hand-dom_pair"/>
</dbReference>
<dbReference type="SUPFAM" id="SSF48403">
    <property type="entry name" value="Ankyrin repeat"/>
    <property type="match status" value="1"/>
</dbReference>
<dbReference type="Gene3D" id="1.10.238.10">
    <property type="entry name" value="EF-hand"/>
    <property type="match status" value="2"/>
</dbReference>
<dbReference type="PANTHER" id="PTHR24171:SF8">
    <property type="entry name" value="BRCA1-ASSOCIATED RING DOMAIN PROTEIN 1"/>
    <property type="match status" value="1"/>
</dbReference>
<organism evidence="12 13">
    <name type="scientific">Durusdinium trenchii</name>
    <dbReference type="NCBI Taxonomy" id="1381693"/>
    <lineage>
        <taxon>Eukaryota</taxon>
        <taxon>Sar</taxon>
        <taxon>Alveolata</taxon>
        <taxon>Dinophyceae</taxon>
        <taxon>Suessiales</taxon>
        <taxon>Symbiodiniaceae</taxon>
        <taxon>Durusdinium</taxon>
    </lineage>
</organism>
<feature type="compositionally biased region" description="Basic and acidic residues" evidence="9">
    <location>
        <begin position="1393"/>
        <end position="1403"/>
    </location>
</feature>
<evidence type="ECO:0000256" key="4">
    <source>
        <dbReference type="ARBA" id="ARBA00022833"/>
    </source>
</evidence>
<feature type="compositionally biased region" description="Basic and acidic residues" evidence="9">
    <location>
        <begin position="1464"/>
        <end position="1475"/>
    </location>
</feature>
<feature type="region of interest" description="Disordered" evidence="9">
    <location>
        <begin position="1191"/>
        <end position="1260"/>
    </location>
</feature>
<feature type="repeat" description="ANK" evidence="7">
    <location>
        <begin position="609"/>
        <end position="641"/>
    </location>
</feature>
<dbReference type="SMART" id="SM00248">
    <property type="entry name" value="ANK"/>
    <property type="match status" value="4"/>
</dbReference>
<dbReference type="Pfam" id="PF13499">
    <property type="entry name" value="EF-hand_7"/>
    <property type="match status" value="2"/>
</dbReference>
<accession>A0ABP0HHZ1</accession>
<name>A0ABP0HHZ1_9DINO</name>
<dbReference type="PROSITE" id="PS52027">
    <property type="entry name" value="ZF_C2HC_C3H"/>
    <property type="match status" value="2"/>
</dbReference>
<dbReference type="InterPro" id="IPR036770">
    <property type="entry name" value="Ankyrin_rpt-contain_sf"/>
</dbReference>
<feature type="compositionally biased region" description="Basic and acidic residues" evidence="9">
    <location>
        <begin position="1411"/>
        <end position="1428"/>
    </location>
</feature>
<dbReference type="Pfam" id="PF13913">
    <property type="entry name" value="zf-C2HC_2"/>
    <property type="match status" value="3"/>
</dbReference>
<comment type="caution">
    <text evidence="12">The sequence shown here is derived from an EMBL/GenBank/DDBJ whole genome shotgun (WGS) entry which is preliminary data.</text>
</comment>
<evidence type="ECO:0000256" key="6">
    <source>
        <dbReference type="ARBA" id="ARBA00023043"/>
    </source>
</evidence>
<feature type="domain" description="C2HC/C3H-type" evidence="11">
    <location>
        <begin position="1149"/>
        <end position="1178"/>
    </location>
</feature>
<dbReference type="SUPFAM" id="SSF47473">
    <property type="entry name" value="EF-hand"/>
    <property type="match status" value="1"/>
</dbReference>
<feature type="domain" description="EF-hand" evidence="10">
    <location>
        <begin position="120"/>
        <end position="155"/>
    </location>
</feature>
<feature type="compositionally biased region" description="Basic and acidic residues" evidence="9">
    <location>
        <begin position="1320"/>
        <end position="1343"/>
    </location>
</feature>
<dbReference type="SMART" id="SM00054">
    <property type="entry name" value="EFh"/>
    <property type="match status" value="4"/>
</dbReference>
<feature type="compositionally biased region" description="Low complexity" evidence="9">
    <location>
        <begin position="1205"/>
        <end position="1227"/>
    </location>
</feature>
<evidence type="ECO:0000256" key="8">
    <source>
        <dbReference type="PROSITE-ProRule" id="PRU01371"/>
    </source>
</evidence>
<dbReference type="Pfam" id="PF10367">
    <property type="entry name" value="zf-Vps39_C"/>
    <property type="match status" value="1"/>
</dbReference>
<evidence type="ECO:0008006" key="14">
    <source>
        <dbReference type="Google" id="ProtNLM"/>
    </source>
</evidence>
<dbReference type="InterPro" id="IPR049899">
    <property type="entry name" value="Znf_C2HC_C3H"/>
</dbReference>
<evidence type="ECO:0000256" key="5">
    <source>
        <dbReference type="ARBA" id="ARBA00022837"/>
    </source>
</evidence>
<gene>
    <name evidence="12" type="ORF">CCMP2556_LOCUS1810</name>
</gene>